<dbReference type="KEGG" id="asn:112552111"/>
<keyword evidence="2" id="KW-1185">Reference proteome</keyword>
<dbReference type="RefSeq" id="XP_025072670.1">
    <property type="nucleotide sequence ID" value="XM_025216885.1"/>
</dbReference>
<dbReference type="InParanoid" id="A0A3Q0HPV0"/>
<dbReference type="AlphaFoldDB" id="A0A3Q0HPV0"/>
<dbReference type="Proteomes" id="UP000189705">
    <property type="component" value="Unplaced"/>
</dbReference>
<feature type="region of interest" description="Disordered" evidence="1">
    <location>
        <begin position="1"/>
        <end position="69"/>
    </location>
</feature>
<name>A0A3Q0HPV0_ALLSI</name>
<reference evidence="3" key="1">
    <citation type="submission" date="2025-08" db="UniProtKB">
        <authorList>
            <consortium name="RefSeq"/>
        </authorList>
    </citation>
    <scope>IDENTIFICATION</scope>
</reference>
<evidence type="ECO:0000313" key="3">
    <source>
        <dbReference type="RefSeq" id="XP_025072670.1"/>
    </source>
</evidence>
<evidence type="ECO:0000256" key="1">
    <source>
        <dbReference type="SAM" id="MobiDB-lite"/>
    </source>
</evidence>
<feature type="compositionally biased region" description="Basic and acidic residues" evidence="1">
    <location>
        <begin position="1"/>
        <end position="19"/>
    </location>
</feature>
<organism evidence="2 3">
    <name type="scientific">Alligator sinensis</name>
    <name type="common">Chinese alligator</name>
    <dbReference type="NCBI Taxonomy" id="38654"/>
    <lineage>
        <taxon>Eukaryota</taxon>
        <taxon>Metazoa</taxon>
        <taxon>Chordata</taxon>
        <taxon>Craniata</taxon>
        <taxon>Vertebrata</taxon>
        <taxon>Euteleostomi</taxon>
        <taxon>Archelosauria</taxon>
        <taxon>Archosauria</taxon>
        <taxon>Crocodylia</taxon>
        <taxon>Alligatoridae</taxon>
        <taxon>Alligatorinae</taxon>
        <taxon>Alligator</taxon>
    </lineage>
</organism>
<protein>
    <submittedName>
        <fullName evidence="3">Splicing factor 3A subunit 2-like</fullName>
    </submittedName>
</protein>
<evidence type="ECO:0000313" key="2">
    <source>
        <dbReference type="Proteomes" id="UP000189705"/>
    </source>
</evidence>
<sequence length="338" mass="34668">MDTQAGRERGPGRGEELHRRPGQLLRAGGRQGRPGCWCQCPRHAAPRPRGSQDLPAPCPRPPPGSGADASCTWLGLAHTGFPGQRKGRQPAALEIYGHKASTLPQLGHAGAPRSYHEPARGLLPATALSSGSQHPALDSHPSTALASLSPLLLSPGFAPPAPIRASRAHSQEPLQGGRGCALVPVLTQLLGTGQAGAGLCSAGHSRPRSRGWGPGGGLHPWPGACRLLPPLLPLRAPPAFAQPWGGSWSHPPTDAPPALCPHAGPGKLLFSRQAVKSAVGRCGAEPLAGWGGRPPAMQEAPPGLFAHPSVRGAPAQIVRGQCARASRQPSGRAGVSVA</sequence>
<gene>
    <name evidence="3" type="primary">LOC112552111</name>
</gene>
<dbReference type="GeneID" id="112552111"/>
<accession>A0A3Q0HPV0</accession>
<proteinExistence type="predicted"/>